<name>A0A1Y1HM12_KLENI</name>
<protein>
    <submittedName>
        <fullName evidence="1">Uncharacterized protein</fullName>
    </submittedName>
</protein>
<dbReference type="Proteomes" id="UP000054558">
    <property type="component" value="Unassembled WGS sequence"/>
</dbReference>
<dbReference type="OrthoDB" id="5089392at2759"/>
<dbReference type="AlphaFoldDB" id="A0A1Y1HM12"/>
<evidence type="ECO:0000313" key="2">
    <source>
        <dbReference type="Proteomes" id="UP000054558"/>
    </source>
</evidence>
<reference evidence="1 2" key="1">
    <citation type="journal article" date="2014" name="Nat. Commun.">
        <title>Klebsormidium flaccidum genome reveals primary factors for plant terrestrial adaptation.</title>
        <authorList>
            <person name="Hori K."/>
            <person name="Maruyama F."/>
            <person name="Fujisawa T."/>
            <person name="Togashi T."/>
            <person name="Yamamoto N."/>
            <person name="Seo M."/>
            <person name="Sato S."/>
            <person name="Yamada T."/>
            <person name="Mori H."/>
            <person name="Tajima N."/>
            <person name="Moriyama T."/>
            <person name="Ikeuchi M."/>
            <person name="Watanabe M."/>
            <person name="Wada H."/>
            <person name="Kobayashi K."/>
            <person name="Saito M."/>
            <person name="Masuda T."/>
            <person name="Sasaki-Sekimoto Y."/>
            <person name="Mashiguchi K."/>
            <person name="Awai K."/>
            <person name="Shimojima M."/>
            <person name="Masuda S."/>
            <person name="Iwai M."/>
            <person name="Nobusawa T."/>
            <person name="Narise T."/>
            <person name="Kondo S."/>
            <person name="Saito H."/>
            <person name="Sato R."/>
            <person name="Murakawa M."/>
            <person name="Ihara Y."/>
            <person name="Oshima-Yamada Y."/>
            <person name="Ohtaka K."/>
            <person name="Satoh M."/>
            <person name="Sonobe K."/>
            <person name="Ishii M."/>
            <person name="Ohtani R."/>
            <person name="Kanamori-Sato M."/>
            <person name="Honoki R."/>
            <person name="Miyazaki D."/>
            <person name="Mochizuki H."/>
            <person name="Umetsu J."/>
            <person name="Higashi K."/>
            <person name="Shibata D."/>
            <person name="Kamiya Y."/>
            <person name="Sato N."/>
            <person name="Nakamura Y."/>
            <person name="Tabata S."/>
            <person name="Ida S."/>
            <person name="Kurokawa K."/>
            <person name="Ohta H."/>
        </authorList>
    </citation>
    <scope>NUCLEOTIDE SEQUENCE [LARGE SCALE GENOMIC DNA]</scope>
    <source>
        <strain evidence="1 2">NIES-2285</strain>
    </source>
</reference>
<organism evidence="1 2">
    <name type="scientific">Klebsormidium nitens</name>
    <name type="common">Green alga</name>
    <name type="synonym">Ulothrix nitens</name>
    <dbReference type="NCBI Taxonomy" id="105231"/>
    <lineage>
        <taxon>Eukaryota</taxon>
        <taxon>Viridiplantae</taxon>
        <taxon>Streptophyta</taxon>
        <taxon>Klebsormidiophyceae</taxon>
        <taxon>Klebsormidiales</taxon>
        <taxon>Klebsormidiaceae</taxon>
        <taxon>Klebsormidium</taxon>
    </lineage>
</organism>
<gene>
    <name evidence="1" type="ORF">KFL_000350290</name>
</gene>
<keyword evidence="2" id="KW-1185">Reference proteome</keyword>
<sequence>MVCTVGISLLRVSKDDTYLKFLARFQLLPTRHQTRTPPSNLPSSVCLLKNSKMARSLLALTALLALASCIATSEAQTITAPTVVGWLKNITTQSPQQLQSSANQITLLSGPLIIIGQGPFPPIIRGFTSIVTTGTSANAIHQQLLNILIGKSGLFQTAPFIGQPISQVLRSIESIVDALAFNLIDACQARAADLTSEKDKLKVTIQLVITKYDGISVAGVQPGGRKLLSVAA</sequence>
<accession>A0A1Y1HM12</accession>
<dbReference type="Pfam" id="PF17615">
    <property type="entry name" value="C166"/>
    <property type="match status" value="1"/>
</dbReference>
<dbReference type="EMBL" id="DF236984">
    <property type="protein sequence ID" value="GAQ79675.1"/>
    <property type="molecule type" value="Genomic_DNA"/>
</dbReference>
<proteinExistence type="predicted"/>
<evidence type="ECO:0000313" key="1">
    <source>
        <dbReference type="EMBL" id="GAQ79675.1"/>
    </source>
</evidence>